<protein>
    <recommendedName>
        <fullName evidence="4">Telomere-associated protein Rif1 N-terminal domain-containing protein</fullName>
    </recommendedName>
</protein>
<feature type="compositionally biased region" description="Polar residues" evidence="1">
    <location>
        <begin position="1027"/>
        <end position="1041"/>
    </location>
</feature>
<feature type="region of interest" description="Disordered" evidence="1">
    <location>
        <begin position="1473"/>
        <end position="1499"/>
    </location>
</feature>
<feature type="compositionally biased region" description="Polar residues" evidence="1">
    <location>
        <begin position="1404"/>
        <end position="1416"/>
    </location>
</feature>
<dbReference type="GO" id="GO:0000723">
    <property type="term" value="P:telomere maintenance"/>
    <property type="evidence" value="ECO:0007669"/>
    <property type="project" value="TreeGrafter"/>
</dbReference>
<feature type="region of interest" description="Disordered" evidence="1">
    <location>
        <begin position="1370"/>
        <end position="1457"/>
    </location>
</feature>
<dbReference type="SUPFAM" id="SSF48371">
    <property type="entry name" value="ARM repeat"/>
    <property type="match status" value="1"/>
</dbReference>
<dbReference type="InterPro" id="IPR016024">
    <property type="entry name" value="ARM-type_fold"/>
</dbReference>
<feature type="compositionally biased region" description="Acidic residues" evidence="1">
    <location>
        <begin position="834"/>
        <end position="843"/>
    </location>
</feature>
<dbReference type="PANTHER" id="PTHR22928">
    <property type="entry name" value="TELOMERE-ASSOCIATED PROTEIN RIF1"/>
    <property type="match status" value="1"/>
</dbReference>
<feature type="region of interest" description="Disordered" evidence="1">
    <location>
        <begin position="805"/>
        <end position="851"/>
    </location>
</feature>
<evidence type="ECO:0000313" key="3">
    <source>
        <dbReference type="Proteomes" id="UP000075885"/>
    </source>
</evidence>
<feature type="compositionally biased region" description="Basic and acidic residues" evidence="1">
    <location>
        <begin position="990"/>
        <end position="999"/>
    </location>
</feature>
<reference evidence="3" key="1">
    <citation type="submission" date="2013-03" db="EMBL/GenBank/DDBJ databases">
        <title>The Genome Sequence of Anopheles epiroticus epiroticus2.</title>
        <authorList>
            <consortium name="The Broad Institute Genomics Platform"/>
            <person name="Neafsey D.E."/>
            <person name="Howell P."/>
            <person name="Walker B."/>
            <person name="Young S.K."/>
            <person name="Zeng Q."/>
            <person name="Gargeya S."/>
            <person name="Fitzgerald M."/>
            <person name="Haas B."/>
            <person name="Abouelleil A."/>
            <person name="Allen A.W."/>
            <person name="Alvarado L."/>
            <person name="Arachchi H.M."/>
            <person name="Berlin A.M."/>
            <person name="Chapman S.B."/>
            <person name="Gainer-Dewar J."/>
            <person name="Goldberg J."/>
            <person name="Griggs A."/>
            <person name="Gujja S."/>
            <person name="Hansen M."/>
            <person name="Howarth C."/>
            <person name="Imamovic A."/>
            <person name="Ireland A."/>
            <person name="Larimer J."/>
            <person name="McCowan C."/>
            <person name="Murphy C."/>
            <person name="Pearson M."/>
            <person name="Poon T.W."/>
            <person name="Priest M."/>
            <person name="Roberts A."/>
            <person name="Saif S."/>
            <person name="Shea T."/>
            <person name="Sisk P."/>
            <person name="Sykes S."/>
            <person name="Wortman J."/>
            <person name="Nusbaum C."/>
            <person name="Birren B."/>
        </authorList>
    </citation>
    <scope>NUCLEOTIDE SEQUENCE [LARGE SCALE GENOMIC DNA]</scope>
    <source>
        <strain evidence="3">Epiroticus2</strain>
    </source>
</reference>
<name>A0A182P199_9DIPT</name>
<feature type="compositionally biased region" description="Low complexity" evidence="1">
    <location>
        <begin position="1103"/>
        <end position="1114"/>
    </location>
</feature>
<feature type="compositionally biased region" description="Low complexity" evidence="1">
    <location>
        <begin position="946"/>
        <end position="956"/>
    </location>
</feature>
<dbReference type="GO" id="GO:0005634">
    <property type="term" value="C:nucleus"/>
    <property type="evidence" value="ECO:0007669"/>
    <property type="project" value="TreeGrafter"/>
</dbReference>
<keyword evidence="3" id="KW-1185">Reference proteome</keyword>
<evidence type="ECO:0000313" key="2">
    <source>
        <dbReference type="EnsemblMetazoa" id="AEPI000681-PA"/>
    </source>
</evidence>
<feature type="compositionally biased region" description="Basic and acidic residues" evidence="1">
    <location>
        <begin position="880"/>
        <end position="889"/>
    </location>
</feature>
<feature type="region of interest" description="Disordered" evidence="1">
    <location>
        <begin position="1704"/>
        <end position="1726"/>
    </location>
</feature>
<dbReference type="PANTHER" id="PTHR22928:SF3">
    <property type="entry name" value="TELOMERE-ASSOCIATED PROTEIN RIF1"/>
    <property type="match status" value="1"/>
</dbReference>
<reference evidence="2" key="2">
    <citation type="submission" date="2020-05" db="UniProtKB">
        <authorList>
            <consortium name="EnsemblMetazoa"/>
        </authorList>
    </citation>
    <scope>IDENTIFICATION</scope>
    <source>
        <strain evidence="2">Epiroticus2</strain>
    </source>
</reference>
<sequence length="1927" mass="216137">MTPNHFSLPGRELHDRLRAALRLESCDEVDNILTELEKLCSTAAEGSDVHRSDKKRSILKEELRFWLIDVGRQMFDEKSAKTRELALKALESAVIHIRTTDYQDHPYWGELREIVSKEYTSLLDIARSEKDPNWYRVWSVLVRIINRDLCQGSSIINMFLSIVEAGFRSPELSIREQSFDCWRLLVEIFANNKQINIPKRVKLICIPLKSSKSKTEAIALKKFDIWWFLMCQLRTQLDSMADTIFEPFIYFCFGPSFKSPLCYYFDESYQELGAPGKMYQSIKQLSAIALIHLLGPAQEITKTLLTSPDGNNDSLSFEFPPYEMAISDMLFSTKAKLLIDSCIECTVLLSQMKHIDYVSVNACVWNNLINRIQNEKTVPKTEMLQKAEEIVNYLFDLNRYSGRNTYWDVLEKTIQYICHKDQHISNNNSHFRIIRTGIYKLLGNHLAQQISDDMEGCLSHQATLMNFLLYPLEYDQQLSVENVKELWIKLYEKIAKQESKTCEFKNTFCDMIKAMTVAKHGYNLAVLADFFCYIMRSLSPDFDSASPPVKVLELFKDVSRKGLAYNYHLDRVEAMVSCFRDLVEKLSVKQTLTLVLPLRNAINELVSNENGLAMNETKKTLKVLTNKLVLKDMAAELTTQSNDVKWNYKMLLKTLLDLPEDVKRGWKITELKKRMSACDGNVGSTKTSASKTAEDEFVVIEKVWKFQPEMLTEHQREKMMEKRTDIPALYNDMSQSQDSFVIKPWTPSKAIASLRQERTNTANAKETIEDSVPKALETSIASQQNKEAASVTGSEALVSTTTDIICGSNTNTQPSDKENNNGNVVRDQSATPMEQDEQTESEDDKISEKQAYRRKSVLEKLRIDTVEGKNLDVMNLSRTRRSESLETRTTRRTSMPSQVESAKKPNSMVTLKCDDKSASASKTVKSKSQPQRERRTSRKLLKFESNETSNSSQSLSKAGQLKANTSDDVIESSQSDSSESTNRRKSAAKSKVEERKEKPSSPSLSNANTAQKEEIVVQGDNNKKCDTTSNEAMDTADTNNGAEVKVVQADGKLDGSSPADIKRDGALNVLQDSKSSSSSGVGNDASYTKPELQSDPQCSSTQENSSPNSASEPANVKRSPTVLLSPSRKSSRLFLEDKNDIAKLVALSPRKSLENRNAASFLYSPSRSILRTPQKESNDACNNAMREALQIGSCNSKTNENEESRIVENRSGMSSPKVARFSPLVVLEPIATLTNPTQDNEKNEPNAILHTIMPAAITKEEDEQQPIRISQPIEKSEAHGSSLVNPSAKVEELADKVCLDQLMISSEHPAREPVANCIEQLSPIKNLDEEMEPLNKSLNRSIVSSPDLAGVEDRNADLLNSTLNISPISEEKGSKSVHDGELAGSADRRSSGRFFGKERDIVPATSNTPVQTSLASRRSKADPTPQTPSGSNSALKARYHQQSSITRSPRTNMIGMGGRGAQLINLIRNQQVDQSPKPNTLPQNASTPKGGQSSATPNRLTMRKRAIVGSAVSSAAVDEGSVLEAVKEKEEHLQEHPIQYLVFSKVLPSPQASPAGSILKRRHNQDESGDDIESPINKRKRVSFHDPPVSLTKEYIRQVEECRPASASRSLQLSSNIISSADRAKFLIRRKSKSDSISELQNFTNEQTNSANKTEATSSENRPNAENIEDEEEELTSSPESLDGHEFMMHDATDNMATLQVSSDCMDTSKSENKNSEQVDTTEKGTIDSSGVIQKMNEEHGKINFPSEEALMEHVLNRYTLDNIIERYIAAGKSLEKTKTVRTLTKEISSKMCEDSKTRDLVLDELSERHSVEFLDHAIQENSNSKVCERLSAMTMMDHVFKQLRTANTALQSDKAPAVPQNENDESVRVVENIYENLLSLPIRESDGQKLENLRDQLLKKELARKSRLEIMALLEHYFKTCDSVCS</sequence>
<evidence type="ECO:0000256" key="1">
    <source>
        <dbReference type="SAM" id="MobiDB-lite"/>
    </source>
</evidence>
<feature type="compositionally biased region" description="Polar residues" evidence="1">
    <location>
        <begin position="805"/>
        <end position="832"/>
    </location>
</feature>
<feature type="region of interest" description="Disordered" evidence="1">
    <location>
        <begin position="874"/>
        <end position="1124"/>
    </location>
</feature>
<feature type="compositionally biased region" description="Polar residues" evidence="1">
    <location>
        <begin position="1000"/>
        <end position="1010"/>
    </location>
</feature>
<evidence type="ECO:0008006" key="4">
    <source>
        <dbReference type="Google" id="ProtNLM"/>
    </source>
</evidence>
<dbReference type="STRING" id="199890.A0A182P199"/>
<proteinExistence type="predicted"/>
<feature type="compositionally biased region" description="Basic and acidic residues" evidence="1">
    <location>
        <begin position="1707"/>
        <end position="1726"/>
    </location>
</feature>
<feature type="compositionally biased region" description="Low complexity" evidence="1">
    <location>
        <begin position="971"/>
        <end position="980"/>
    </location>
</feature>
<accession>A0A182P199</accession>
<feature type="compositionally biased region" description="Polar residues" evidence="1">
    <location>
        <begin position="1427"/>
        <end position="1451"/>
    </location>
</feature>
<organism evidence="2 3">
    <name type="scientific">Anopheles epiroticus</name>
    <dbReference type="NCBI Taxonomy" id="199890"/>
    <lineage>
        <taxon>Eukaryota</taxon>
        <taxon>Metazoa</taxon>
        <taxon>Ecdysozoa</taxon>
        <taxon>Arthropoda</taxon>
        <taxon>Hexapoda</taxon>
        <taxon>Insecta</taxon>
        <taxon>Pterygota</taxon>
        <taxon>Neoptera</taxon>
        <taxon>Endopterygota</taxon>
        <taxon>Diptera</taxon>
        <taxon>Nematocera</taxon>
        <taxon>Culicoidea</taxon>
        <taxon>Culicidae</taxon>
        <taxon>Anophelinae</taxon>
        <taxon>Anopheles</taxon>
    </lineage>
</organism>
<dbReference type="GO" id="GO:0140445">
    <property type="term" value="C:chromosome, telomeric repeat region"/>
    <property type="evidence" value="ECO:0007669"/>
    <property type="project" value="TreeGrafter"/>
</dbReference>
<feature type="compositionally biased region" description="Polar residues" evidence="1">
    <location>
        <begin position="1635"/>
        <end position="1664"/>
    </location>
</feature>
<feature type="region of interest" description="Disordered" evidence="1">
    <location>
        <begin position="1552"/>
        <end position="1585"/>
    </location>
</feature>
<feature type="region of interest" description="Disordered" evidence="1">
    <location>
        <begin position="1635"/>
        <end position="1685"/>
    </location>
</feature>
<feature type="compositionally biased region" description="Basic and acidic residues" evidence="1">
    <location>
        <begin position="1370"/>
        <end position="1401"/>
    </location>
</feature>
<dbReference type="Proteomes" id="UP000075885">
    <property type="component" value="Unassembled WGS sequence"/>
</dbReference>
<dbReference type="VEuPathDB" id="VectorBase:AEPI000681"/>
<feature type="compositionally biased region" description="Basic and acidic residues" evidence="1">
    <location>
        <begin position="1011"/>
        <end position="1026"/>
    </location>
</feature>
<feature type="compositionally biased region" description="Low complexity" evidence="1">
    <location>
        <begin position="918"/>
        <end position="928"/>
    </location>
</feature>
<dbReference type="EnsemblMetazoa" id="AEPI000681-RA">
    <property type="protein sequence ID" value="AEPI000681-PA"/>
    <property type="gene ID" value="AEPI000681"/>
</dbReference>